<protein>
    <recommendedName>
        <fullName evidence="3">Sulfotransferase</fullName>
        <ecNumber evidence="3">2.8.2.-</ecNumber>
    </recommendedName>
</protein>
<dbReference type="EMBL" id="JAMSHJ010000004">
    <property type="protein sequence ID" value="KAI5419557.1"/>
    <property type="molecule type" value="Genomic_DNA"/>
</dbReference>
<proteinExistence type="inferred from homology"/>
<dbReference type="Proteomes" id="UP001058974">
    <property type="component" value="Chromosome 4"/>
</dbReference>
<dbReference type="GO" id="GO:0008146">
    <property type="term" value="F:sulfotransferase activity"/>
    <property type="evidence" value="ECO:0007669"/>
    <property type="project" value="InterPro"/>
</dbReference>
<keyword evidence="2 3" id="KW-0808">Transferase</keyword>
<dbReference type="SUPFAM" id="SSF52540">
    <property type="entry name" value="P-loop containing nucleoside triphosphate hydrolases"/>
    <property type="match status" value="1"/>
</dbReference>
<sequence>MENSNDENTILSEFLQQHDIGQECKELLPTLPLEKGWVATHVYQYQGFWFYPKIIQGVLSCQKHFQALDTDIVLITIPKSGTTWLKALMFALINRNKYPNIHSDHPLLTKNPHDLVPFWEIGLYSDKDLLPDLQTISPPRLFSTHLSYESLPKSVKDSSCKVVYLCRDPKDTFVSLWHFLNKIRPKNRETFPLEEVFESFCRGVTPFGPFWEHVLGYWKKSLESPKKVMFLKYEEIKMRPNFYLKEIAKFLECPFSKEEESKGVDDDILNLCSFENLSNLEVNKIGTVSFKVENKTFFRRGQVGDWKNILTTDMIEHINTITELFFSKHGLKF</sequence>
<reference evidence="5 6" key="1">
    <citation type="journal article" date="2022" name="Nat. Genet.">
        <title>Improved pea reference genome and pan-genome highlight genomic features and evolutionary characteristics.</title>
        <authorList>
            <person name="Yang T."/>
            <person name="Liu R."/>
            <person name="Luo Y."/>
            <person name="Hu S."/>
            <person name="Wang D."/>
            <person name="Wang C."/>
            <person name="Pandey M.K."/>
            <person name="Ge S."/>
            <person name="Xu Q."/>
            <person name="Li N."/>
            <person name="Li G."/>
            <person name="Huang Y."/>
            <person name="Saxena R.K."/>
            <person name="Ji Y."/>
            <person name="Li M."/>
            <person name="Yan X."/>
            <person name="He Y."/>
            <person name="Liu Y."/>
            <person name="Wang X."/>
            <person name="Xiang C."/>
            <person name="Varshney R.K."/>
            <person name="Ding H."/>
            <person name="Gao S."/>
            <person name="Zong X."/>
        </authorList>
    </citation>
    <scope>NUCLEOTIDE SEQUENCE [LARGE SCALE GENOMIC DNA]</scope>
    <source>
        <strain evidence="5 6">cv. Zhongwan 6</strain>
    </source>
</reference>
<accession>A0A9D5APC9</accession>
<evidence type="ECO:0000256" key="2">
    <source>
        <dbReference type="ARBA" id="ARBA00022679"/>
    </source>
</evidence>
<dbReference type="InterPro" id="IPR000863">
    <property type="entry name" value="Sulfotransferase_dom"/>
</dbReference>
<dbReference type="Gramene" id="Psat04G0364500-T1">
    <property type="protein sequence ID" value="KAI5419557.1"/>
    <property type="gene ID" value="KIW84_043645"/>
</dbReference>
<evidence type="ECO:0000313" key="5">
    <source>
        <dbReference type="EMBL" id="KAI5419557.1"/>
    </source>
</evidence>
<dbReference type="Pfam" id="PF00685">
    <property type="entry name" value="Sulfotransfer_1"/>
    <property type="match status" value="1"/>
</dbReference>
<organism evidence="5 6">
    <name type="scientific">Pisum sativum</name>
    <name type="common">Garden pea</name>
    <name type="synonym">Lathyrus oleraceus</name>
    <dbReference type="NCBI Taxonomy" id="3888"/>
    <lineage>
        <taxon>Eukaryota</taxon>
        <taxon>Viridiplantae</taxon>
        <taxon>Streptophyta</taxon>
        <taxon>Embryophyta</taxon>
        <taxon>Tracheophyta</taxon>
        <taxon>Spermatophyta</taxon>
        <taxon>Magnoliopsida</taxon>
        <taxon>eudicotyledons</taxon>
        <taxon>Gunneridae</taxon>
        <taxon>Pentapetalae</taxon>
        <taxon>rosids</taxon>
        <taxon>fabids</taxon>
        <taxon>Fabales</taxon>
        <taxon>Fabaceae</taxon>
        <taxon>Papilionoideae</taxon>
        <taxon>50 kb inversion clade</taxon>
        <taxon>NPAAA clade</taxon>
        <taxon>Hologalegina</taxon>
        <taxon>IRL clade</taxon>
        <taxon>Fabeae</taxon>
        <taxon>Lathyrus</taxon>
    </lineage>
</organism>
<evidence type="ECO:0000256" key="3">
    <source>
        <dbReference type="RuleBase" id="RU361155"/>
    </source>
</evidence>
<dbReference type="InterPro" id="IPR027417">
    <property type="entry name" value="P-loop_NTPase"/>
</dbReference>
<dbReference type="EC" id="2.8.2.-" evidence="3"/>
<keyword evidence="6" id="KW-1185">Reference proteome</keyword>
<evidence type="ECO:0000313" key="6">
    <source>
        <dbReference type="Proteomes" id="UP001058974"/>
    </source>
</evidence>
<evidence type="ECO:0000256" key="1">
    <source>
        <dbReference type="ARBA" id="ARBA00005771"/>
    </source>
</evidence>
<evidence type="ECO:0000259" key="4">
    <source>
        <dbReference type="Pfam" id="PF00685"/>
    </source>
</evidence>
<comment type="similarity">
    <text evidence="1 3">Belongs to the sulfotransferase 1 family.</text>
</comment>
<dbReference type="PANTHER" id="PTHR11783">
    <property type="entry name" value="SULFOTRANSFERASE SULT"/>
    <property type="match status" value="1"/>
</dbReference>
<dbReference type="AlphaFoldDB" id="A0A9D5APC9"/>
<comment type="caution">
    <text evidence="5">The sequence shown here is derived from an EMBL/GenBank/DDBJ whole genome shotgun (WGS) entry which is preliminary data.</text>
</comment>
<name>A0A9D5APC9_PEA</name>
<dbReference type="Gene3D" id="3.40.50.300">
    <property type="entry name" value="P-loop containing nucleotide triphosphate hydrolases"/>
    <property type="match status" value="1"/>
</dbReference>
<gene>
    <name evidence="5" type="ORF">KIW84_043645</name>
</gene>
<feature type="domain" description="Sulfotransferase" evidence="4">
    <location>
        <begin position="69"/>
        <end position="323"/>
    </location>
</feature>